<dbReference type="GO" id="GO:0003676">
    <property type="term" value="F:nucleic acid binding"/>
    <property type="evidence" value="ECO:0007669"/>
    <property type="project" value="InterPro"/>
</dbReference>
<dbReference type="CDD" id="cd07185">
    <property type="entry name" value="OmpA_C-like"/>
    <property type="match status" value="1"/>
</dbReference>
<accession>A0A5Q2QD78</accession>
<dbReference type="PROSITE" id="PS51123">
    <property type="entry name" value="OMPA_2"/>
    <property type="match status" value="1"/>
</dbReference>
<keyword evidence="1" id="KW-0489">Methyltransferase</keyword>
<dbReference type="InterPro" id="IPR002052">
    <property type="entry name" value="DNA_methylase_N6_adenine_CS"/>
</dbReference>
<evidence type="ECO:0000313" key="6">
    <source>
        <dbReference type="EMBL" id="QGG79800.1"/>
    </source>
</evidence>
<dbReference type="OrthoDB" id="6905929at2"/>
<evidence type="ECO:0000256" key="2">
    <source>
        <dbReference type="ARBA" id="ARBA00022679"/>
    </source>
</evidence>
<protein>
    <submittedName>
        <fullName evidence="6">OmpA family protein</fullName>
    </submittedName>
</protein>
<dbReference type="InterPro" id="IPR036737">
    <property type="entry name" value="OmpA-like_sf"/>
</dbReference>
<dbReference type="EMBL" id="CP045871">
    <property type="protein sequence ID" value="QGG79800.1"/>
    <property type="molecule type" value="Genomic_DNA"/>
</dbReference>
<dbReference type="PANTHER" id="PTHR30329">
    <property type="entry name" value="STATOR ELEMENT OF FLAGELLAR MOTOR COMPLEX"/>
    <property type="match status" value="1"/>
</dbReference>
<dbReference type="GO" id="GO:0008168">
    <property type="term" value="F:methyltransferase activity"/>
    <property type="evidence" value="ECO:0007669"/>
    <property type="project" value="UniProtKB-KW"/>
</dbReference>
<organism evidence="6 7">
    <name type="scientific">Litorivicinus lipolyticus</name>
    <dbReference type="NCBI Taxonomy" id="418701"/>
    <lineage>
        <taxon>Bacteria</taxon>
        <taxon>Pseudomonadati</taxon>
        <taxon>Pseudomonadota</taxon>
        <taxon>Gammaproteobacteria</taxon>
        <taxon>Oceanospirillales</taxon>
        <taxon>Litorivicinaceae</taxon>
        <taxon>Litorivicinus</taxon>
    </lineage>
</organism>
<dbReference type="Gene3D" id="3.30.1330.60">
    <property type="entry name" value="OmpA-like domain"/>
    <property type="match status" value="1"/>
</dbReference>
<keyword evidence="7" id="KW-1185">Reference proteome</keyword>
<dbReference type="GO" id="GO:0016020">
    <property type="term" value="C:membrane"/>
    <property type="evidence" value="ECO:0007669"/>
    <property type="project" value="UniProtKB-UniRule"/>
</dbReference>
<evidence type="ECO:0000256" key="3">
    <source>
        <dbReference type="PROSITE-ProRule" id="PRU00473"/>
    </source>
</evidence>
<keyword evidence="4" id="KW-0732">Signal</keyword>
<name>A0A5Q2QD78_9GAMM</name>
<evidence type="ECO:0000256" key="4">
    <source>
        <dbReference type="SAM" id="SignalP"/>
    </source>
</evidence>
<dbReference type="Proteomes" id="UP000388235">
    <property type="component" value="Chromosome"/>
</dbReference>
<dbReference type="Gene3D" id="2.60.40.2540">
    <property type="match status" value="1"/>
</dbReference>
<dbReference type="PROSITE" id="PS00092">
    <property type="entry name" value="N6_MTASE"/>
    <property type="match status" value="1"/>
</dbReference>
<feature type="signal peptide" evidence="4">
    <location>
        <begin position="1"/>
        <end position="18"/>
    </location>
</feature>
<dbReference type="RefSeq" id="WP_153713304.1">
    <property type="nucleotide sequence ID" value="NZ_CP045871.1"/>
</dbReference>
<dbReference type="KEGG" id="llp:GH975_04115"/>
<dbReference type="GO" id="GO:0032259">
    <property type="term" value="P:methylation"/>
    <property type="evidence" value="ECO:0007669"/>
    <property type="project" value="UniProtKB-KW"/>
</dbReference>
<evidence type="ECO:0000259" key="5">
    <source>
        <dbReference type="PROSITE" id="PS51123"/>
    </source>
</evidence>
<dbReference type="InterPro" id="IPR050330">
    <property type="entry name" value="Bact_OuterMem_StrucFunc"/>
</dbReference>
<evidence type="ECO:0000256" key="1">
    <source>
        <dbReference type="ARBA" id="ARBA00022603"/>
    </source>
</evidence>
<gene>
    <name evidence="6" type="ORF">GH975_04115</name>
</gene>
<dbReference type="AlphaFoldDB" id="A0A5Q2QD78"/>
<feature type="chain" id="PRO_5024294562" evidence="4">
    <location>
        <begin position="19"/>
        <end position="307"/>
    </location>
</feature>
<proteinExistence type="predicted"/>
<dbReference type="SUPFAM" id="SSF103088">
    <property type="entry name" value="OmpA-like"/>
    <property type="match status" value="1"/>
</dbReference>
<dbReference type="InterPro" id="IPR041544">
    <property type="entry name" value="MotY_N"/>
</dbReference>
<keyword evidence="2" id="KW-0808">Transferase</keyword>
<feature type="domain" description="OmpA-like" evidence="5">
    <location>
        <begin position="161"/>
        <end position="278"/>
    </location>
</feature>
<dbReference type="Pfam" id="PF00691">
    <property type="entry name" value="OmpA"/>
    <property type="match status" value="1"/>
</dbReference>
<evidence type="ECO:0000313" key="7">
    <source>
        <dbReference type="Proteomes" id="UP000388235"/>
    </source>
</evidence>
<dbReference type="InterPro" id="IPR006665">
    <property type="entry name" value="OmpA-like"/>
</dbReference>
<sequence>MKRLLLAGLIGLSAAANAQVIYSNPPYLSEWTVQSSPVQCVLSQPIDGYGAAIFTQDAGRRARFQLDAFRPVHRSGEAAMVARPGSWRPGESGNYLQQITTRQQRPAIDTQGEVVQSAVNTLLEGWQLVVVDGDLEVRLQPARFPPAYRDWVDCLGALLPVNFADVERNLLYFEKGQNRLTAEHRALLREVADYMRQDKAVTGVFIDGHTDDEGGYLENEDASRLRAEQVGRFMESEGIDPQKVVIRFHGEYYPVATNITVAGRAANRRVSVRMERNGIAPNQRADVVAYDRRVDNAPPRLPPTVDD</sequence>
<dbReference type="PANTHER" id="PTHR30329:SF17">
    <property type="entry name" value="LIPOPROTEIN YFIB-RELATED"/>
    <property type="match status" value="1"/>
</dbReference>
<keyword evidence="3" id="KW-0472">Membrane</keyword>
<dbReference type="PRINTS" id="PR01023">
    <property type="entry name" value="NAFLGMOTY"/>
</dbReference>
<reference evidence="6 7" key="1">
    <citation type="submission" date="2019-11" db="EMBL/GenBank/DDBJ databases">
        <authorList>
            <person name="Khan S.A."/>
            <person name="Jeon C.O."/>
            <person name="Chun B.H."/>
        </authorList>
    </citation>
    <scope>NUCLEOTIDE SEQUENCE [LARGE SCALE GENOMIC DNA]</scope>
    <source>
        <strain evidence="6 7">IMCC 1097</strain>
    </source>
</reference>
<dbReference type="Pfam" id="PF18393">
    <property type="entry name" value="MotY_N"/>
    <property type="match status" value="1"/>
</dbReference>